<organism evidence="15 16">
    <name type="scientific">Mugilogobius chulae</name>
    <name type="common">yellowstripe goby</name>
    <dbReference type="NCBI Taxonomy" id="88201"/>
    <lineage>
        <taxon>Eukaryota</taxon>
        <taxon>Metazoa</taxon>
        <taxon>Chordata</taxon>
        <taxon>Craniata</taxon>
        <taxon>Vertebrata</taxon>
        <taxon>Euteleostomi</taxon>
        <taxon>Actinopterygii</taxon>
        <taxon>Neopterygii</taxon>
        <taxon>Teleostei</taxon>
        <taxon>Neoteleostei</taxon>
        <taxon>Acanthomorphata</taxon>
        <taxon>Gobiaria</taxon>
        <taxon>Gobiiformes</taxon>
        <taxon>Gobioidei</taxon>
        <taxon>Gobiidae</taxon>
        <taxon>Gobionellinae</taxon>
        <taxon>Mugilogobius</taxon>
    </lineage>
</organism>
<dbReference type="Pfam" id="PF17919">
    <property type="entry name" value="RT_RNaseH_2"/>
    <property type="match status" value="1"/>
</dbReference>
<dbReference type="GO" id="GO:0045087">
    <property type="term" value="P:innate immune response"/>
    <property type="evidence" value="ECO:0007669"/>
    <property type="project" value="UniProtKB-KW"/>
</dbReference>
<evidence type="ECO:0000313" key="16">
    <source>
        <dbReference type="Proteomes" id="UP001460270"/>
    </source>
</evidence>
<dbReference type="InterPro" id="IPR027370">
    <property type="entry name" value="Znf-RING_euk"/>
</dbReference>
<dbReference type="Gene3D" id="3.30.70.270">
    <property type="match status" value="2"/>
</dbReference>
<dbReference type="GO" id="GO:0005737">
    <property type="term" value="C:cytoplasm"/>
    <property type="evidence" value="ECO:0007669"/>
    <property type="project" value="UniProtKB-ARBA"/>
</dbReference>
<sequence>MGKNCSHNFEHAAESRRETIQLPSAPAADVEHRRQARGVAASDIDKHLLKQFCRGCWDNEMISKLQLEHKKDNPPAFSELLLLLRTEEDRQQAKESLMKQHISSSKQRATLHSQSACSCTHDSSTTSINELKKQMEKLQQQMSTLLAQISPTSKTGKCSSASLSNRLSPRTLDQDQGFASSATQMNREDHHGVVKLNSATPQIIPAGQTILLEGIAVAHSLQTERAVMVEHPTSFHLPGGLMIQSCLVDFSSQHPVLLPVPVTNETDHDVILPACALLAEISAFQSVSCASQSTPESTSTTLSEPLFDYNFGDSPLTPEWKSRIIQNLNSIPEVFARNDLDFGRTDKVKHQIKLLDPTPFKQRPRPIHPQDLDAVRKHLHELLESGVIRESDSPFASPIVVVRKKNGSVRLCIDYRKLNLQTIKDAYALPKLEDTFTALTGSQWFSVLDLKSGYYQIEMDEQDKNKTAFVCPLGFWEFNRMPQGVTNAPSTFQRLMEKCVGEMNLKEVLVFIDDLIVFAPTLEQHEERLMRVLNRLKEFGLKLSVEKCTFFQTSVRYLDILCRKTALKLIQTKRFVEGYSHIVKPLHELTAGYPPSHKKLKPLVNPAQYLNPKEPFGGRWTVACQEAFETIKEKLTSAPVLAFADPKKPYLLHTDASATGLGAVLYQEQEGQKRVIAYASRGLSRSESRYPAHKLEFLALKWAVTENSPTRRNKLPLVVCTLNILLQNHYRAGRQNTDADALSRRPHGNLTSDLLSEKEKERIIRFAEHHLDTPNVITIDQHTVQALSDRHLICSAPDQTPDHTLVHSLSMSADSLPDSFTADEQFASSVVSPLSPADIADKQRADPVLGHVIAQLETGDYLHPLLHDQMGHMGIERTLDLVRNRFYWPRMANDVQTKLEPLGVRPEAQGQLEKSYQLAAENAEKIMLKNKTSDSSDSETNLPPETPTSDVEQPRKSTRDRRPPDRLQYSHLAAVRSYPFLMDSAKFCHSPYQMETLLLRLAPLASHLEVVSPAHRNQTSTATDMSSTRDRSSEETFMCSICLELFSEPVSTPCGHNFCKRCISEAWDTAGSCTCPVCKEVFSSRPELKVNTLLQELVSQDKIKALKSCLVCLSSFCETHLQPHLTVSGLKKHQLMEPVENLEDRLCPEHQRPMELFCDTDEKIVCMKCIPLEHKSHELLSLEEACERRKSSLLHTQAHTQHMVEQRRLKLEEIQRCLELSDTEVHRERAEGLQVFTALMQSVQRRQELFLEELQEKQKLSHKRAQELVQQLEQEICELQKSRTEAEELSRSQDPLHFLQHCPALTGLKDWSSVSFEGETFLYFYDSVQPFSLCFHQNRNFSLRLLKDTSAESNLHSHREKTVTTKNDETLRLETNQPNDAKRGKGDKREPFKHCFFVNTRRRTLDDGGGEHSTAANTQRRRTLNGGEHSTTAKPQRRRTRDDGEHAAAANTRRRQNRNGGEHAAATTTRRRPRGGDHAAPTTDMSSTRDRSSEETFMCSICLELFSEPVSTPCGHNFCKRCISEAWDTAGSCTCPVCNEVFCIRPELKVNTLLQELMLKDKIKVKRSNSMGVRPSFTEVQCDVCSEPKLKALKSCLVCLSSFCETHLQRHLTVSGLKKHQLMEPVENLEDRLCPEHQRPLELFCNTDEKIVCMKCIPLEHKSHDLLSLEEACERRRSSLQQTQAHTQHMVEQRRLKLEEIQRCLELSDTEVHRERAEGLQVFTALMQSVQRRQELFLEELQEKQKLSHKRAQELVQQLEQEICELQKSSTEAEELSCSQDHLHFLQHCLALTGLKDWSSVSFKGERCEGSVARVLKELSKELLSESNTAELKRVQEFAVDVTLDPDTANPWLIVSKDLKRVRETDKEQIVRNSRLRFTEDSIVLGKQSFSSGRFYFEAQVKGRTHWELGVAKESVERKKYTKRSPEGGFWCISMNDPDKYFACTDPKTDLSPSAAPQKVGVFVDYDQGLVSFYDSDSADLLFSFTGCCFTEKLFPYFYPGWNLNDSNPAPLVITAVETFTEAK</sequence>
<dbReference type="InterPro" id="IPR001870">
    <property type="entry name" value="B30.2/SPRY"/>
</dbReference>
<dbReference type="SMART" id="SM00589">
    <property type="entry name" value="PRY"/>
    <property type="match status" value="1"/>
</dbReference>
<feature type="region of interest" description="Disordered" evidence="10">
    <location>
        <begin position="930"/>
        <end position="967"/>
    </location>
</feature>
<feature type="compositionally biased region" description="Basic and acidic residues" evidence="10">
    <location>
        <begin position="1380"/>
        <end position="1393"/>
    </location>
</feature>
<protein>
    <recommendedName>
        <fullName evidence="2">ribonuclease H</fullName>
        <ecNumber evidence="2">3.1.26.4</ecNumber>
    </recommendedName>
</protein>
<accession>A0AAW0N473</accession>
<dbReference type="FunFam" id="3.10.20.370:FF:000001">
    <property type="entry name" value="Retrovirus-related Pol polyprotein from transposon 17.6-like protein"/>
    <property type="match status" value="1"/>
</dbReference>
<dbReference type="SUPFAM" id="SSF56672">
    <property type="entry name" value="DNA/RNA polymerases"/>
    <property type="match status" value="1"/>
</dbReference>
<dbReference type="PANTHER" id="PTHR25465:SF32">
    <property type="entry name" value="BLOODTHIRSTY-RELATED GENE FAMILY, MEMBER 16 ISOFORM X1-RELATED"/>
    <property type="match status" value="1"/>
</dbReference>
<dbReference type="InterPro" id="IPR013320">
    <property type="entry name" value="ConA-like_dom_sf"/>
</dbReference>
<dbReference type="PROSITE" id="PS50878">
    <property type="entry name" value="RT_POL"/>
    <property type="match status" value="1"/>
</dbReference>
<dbReference type="CDD" id="cd01647">
    <property type="entry name" value="RT_LTR"/>
    <property type="match status" value="1"/>
</dbReference>
<feature type="region of interest" description="Disordered" evidence="10">
    <location>
        <begin position="1352"/>
        <end position="1491"/>
    </location>
</feature>
<dbReference type="PRINTS" id="PR01407">
    <property type="entry name" value="BUTYPHLNCDUF"/>
</dbReference>
<dbReference type="PROSITE" id="PS00518">
    <property type="entry name" value="ZF_RING_1"/>
    <property type="match status" value="2"/>
</dbReference>
<dbReference type="FunFam" id="3.10.10.10:FF:000004">
    <property type="entry name" value="Uncharacterized protein"/>
    <property type="match status" value="1"/>
</dbReference>
<dbReference type="InterPro" id="IPR043128">
    <property type="entry name" value="Rev_trsase/Diguanyl_cyclase"/>
</dbReference>
<feature type="coiled-coil region" evidence="9">
    <location>
        <begin position="121"/>
        <end position="148"/>
    </location>
</feature>
<dbReference type="Pfam" id="PF00622">
    <property type="entry name" value="SPRY"/>
    <property type="match status" value="1"/>
</dbReference>
<dbReference type="EC" id="3.1.26.4" evidence="2"/>
<dbReference type="Gene3D" id="3.10.10.10">
    <property type="entry name" value="HIV Type 1 Reverse Transcriptase, subunit A, domain 1"/>
    <property type="match status" value="1"/>
</dbReference>
<reference evidence="16" key="1">
    <citation type="submission" date="2024-04" db="EMBL/GenBank/DDBJ databases">
        <title>Salinicola lusitanus LLJ914,a marine bacterium isolated from the Okinawa Trough.</title>
        <authorList>
            <person name="Li J."/>
        </authorList>
    </citation>
    <scope>NUCLEOTIDE SEQUENCE [LARGE SCALE GENOMIC DNA]</scope>
</reference>
<dbReference type="PROSITE" id="PS50089">
    <property type="entry name" value="ZF_RING_2"/>
    <property type="match status" value="2"/>
</dbReference>
<dbReference type="SUPFAM" id="SSF57845">
    <property type="entry name" value="B-box zinc-binding domain"/>
    <property type="match status" value="2"/>
</dbReference>
<feature type="compositionally biased region" description="Polar residues" evidence="10">
    <location>
        <begin position="935"/>
        <end position="951"/>
    </location>
</feature>
<dbReference type="Gene3D" id="1.10.340.70">
    <property type="match status" value="1"/>
</dbReference>
<dbReference type="GO" id="GO:0008270">
    <property type="term" value="F:zinc ion binding"/>
    <property type="evidence" value="ECO:0007669"/>
    <property type="project" value="UniProtKB-KW"/>
</dbReference>
<dbReference type="GO" id="GO:0004523">
    <property type="term" value="F:RNA-DNA hybrid ribonuclease activity"/>
    <property type="evidence" value="ECO:0007669"/>
    <property type="project" value="UniProtKB-EC"/>
</dbReference>
<comment type="caution">
    <text evidence="15">The sequence shown here is derived from an EMBL/GenBank/DDBJ whole genome shotgun (WGS) entry which is preliminary data.</text>
</comment>
<evidence type="ECO:0000256" key="3">
    <source>
        <dbReference type="ARBA" id="ARBA00022588"/>
    </source>
</evidence>
<dbReference type="SMART" id="SM00449">
    <property type="entry name" value="SPRY"/>
    <property type="match status" value="1"/>
</dbReference>
<dbReference type="InterPro" id="IPR041577">
    <property type="entry name" value="RT_RNaseH_2"/>
</dbReference>
<feature type="compositionally biased region" description="Basic and acidic residues" evidence="10">
    <location>
        <begin position="952"/>
        <end position="965"/>
    </location>
</feature>
<feature type="compositionally biased region" description="Basic and acidic residues" evidence="10">
    <location>
        <begin position="8"/>
        <end position="19"/>
    </location>
</feature>
<dbReference type="EMBL" id="JBBPFD010000020">
    <property type="protein sequence ID" value="KAK7883969.1"/>
    <property type="molecule type" value="Genomic_DNA"/>
</dbReference>
<evidence type="ECO:0000256" key="2">
    <source>
        <dbReference type="ARBA" id="ARBA00012180"/>
    </source>
</evidence>
<evidence type="ECO:0000259" key="13">
    <source>
        <dbReference type="PROSITE" id="PS50188"/>
    </source>
</evidence>
<evidence type="ECO:0000259" key="14">
    <source>
        <dbReference type="PROSITE" id="PS50878"/>
    </source>
</evidence>
<dbReference type="InterPro" id="IPR000477">
    <property type="entry name" value="RT_dom"/>
</dbReference>
<feature type="domain" description="RING-type" evidence="11">
    <location>
        <begin position="1499"/>
        <end position="1539"/>
    </location>
</feature>
<dbReference type="SUPFAM" id="SSF49899">
    <property type="entry name" value="Concanavalin A-like lectins/glucanases"/>
    <property type="match status" value="1"/>
</dbReference>
<feature type="coiled-coil region" evidence="9">
    <location>
        <begin position="1738"/>
        <end position="1772"/>
    </location>
</feature>
<dbReference type="FunFam" id="2.60.120.920:FF:000004">
    <property type="entry name" value="Butyrophilin subfamily 1 member A1"/>
    <property type="match status" value="1"/>
</dbReference>
<keyword evidence="3" id="KW-0399">Innate immunity</keyword>
<evidence type="ECO:0000256" key="8">
    <source>
        <dbReference type="PROSITE-ProRule" id="PRU00024"/>
    </source>
</evidence>
<dbReference type="Pfam" id="PF13765">
    <property type="entry name" value="PRY"/>
    <property type="match status" value="1"/>
</dbReference>
<evidence type="ECO:0000259" key="12">
    <source>
        <dbReference type="PROSITE" id="PS50119"/>
    </source>
</evidence>
<dbReference type="InterPro" id="IPR000315">
    <property type="entry name" value="Znf_B-box"/>
</dbReference>
<dbReference type="PROSITE" id="PS50188">
    <property type="entry name" value="B302_SPRY"/>
    <property type="match status" value="1"/>
</dbReference>
<dbReference type="InterPro" id="IPR043136">
    <property type="entry name" value="B30.2/SPRY_sf"/>
</dbReference>
<comment type="similarity">
    <text evidence="1">Belongs to the beta type-B retroviral polymerase family. HERV class-II K(HML-2) pol subfamily.</text>
</comment>
<evidence type="ECO:0000256" key="6">
    <source>
        <dbReference type="ARBA" id="ARBA00022833"/>
    </source>
</evidence>
<evidence type="ECO:0000256" key="4">
    <source>
        <dbReference type="ARBA" id="ARBA00022723"/>
    </source>
</evidence>
<feature type="region of interest" description="Disordered" evidence="10">
    <location>
        <begin position="1"/>
        <end position="31"/>
    </location>
</feature>
<dbReference type="InterPro" id="IPR017907">
    <property type="entry name" value="Znf_RING_CS"/>
</dbReference>
<dbReference type="Pfam" id="PF00643">
    <property type="entry name" value="zf-B_box"/>
    <property type="match status" value="2"/>
</dbReference>
<dbReference type="InterPro" id="IPR051051">
    <property type="entry name" value="E3_ubiq-ligase_TRIM/RNF"/>
</dbReference>
<name>A0AAW0N473_9GOBI</name>
<dbReference type="Gene3D" id="2.60.120.920">
    <property type="match status" value="1"/>
</dbReference>
<keyword evidence="6" id="KW-0862">Zinc</keyword>
<evidence type="ECO:0000256" key="9">
    <source>
        <dbReference type="SAM" id="Coils"/>
    </source>
</evidence>
<dbReference type="PROSITE" id="PS50119">
    <property type="entry name" value="ZF_BBOX"/>
    <property type="match status" value="2"/>
</dbReference>
<dbReference type="CDD" id="cd19769">
    <property type="entry name" value="Bbox2_TRIM16-like"/>
    <property type="match status" value="2"/>
</dbReference>
<gene>
    <name evidence="15" type="ORF">WMY93_027092</name>
</gene>
<dbReference type="Pfam" id="PF00078">
    <property type="entry name" value="RVT_1"/>
    <property type="match status" value="1"/>
</dbReference>
<dbReference type="InterPro" id="IPR003879">
    <property type="entry name" value="Butyrophylin_SPRY"/>
</dbReference>
<evidence type="ECO:0000259" key="11">
    <source>
        <dbReference type="PROSITE" id="PS50089"/>
    </source>
</evidence>
<dbReference type="PANTHER" id="PTHR25465">
    <property type="entry name" value="B-BOX DOMAIN CONTAINING"/>
    <property type="match status" value="1"/>
</dbReference>
<proteinExistence type="inferred from homology"/>
<feature type="compositionally biased region" description="Polar residues" evidence="10">
    <location>
        <begin position="153"/>
        <end position="168"/>
    </location>
</feature>
<dbReference type="InterPro" id="IPR043502">
    <property type="entry name" value="DNA/RNA_pol_sf"/>
</dbReference>
<feature type="domain" description="RING-type" evidence="11">
    <location>
        <begin position="1039"/>
        <end position="1079"/>
    </location>
</feature>
<evidence type="ECO:0000313" key="15">
    <source>
        <dbReference type="EMBL" id="KAK7883969.1"/>
    </source>
</evidence>
<dbReference type="Gene3D" id="3.10.20.370">
    <property type="match status" value="1"/>
</dbReference>
<dbReference type="InterPro" id="IPR013083">
    <property type="entry name" value="Znf_RING/FYVE/PHD"/>
</dbReference>
<dbReference type="Pfam" id="PF25600">
    <property type="entry name" value="TRIM_CC"/>
    <property type="match status" value="2"/>
</dbReference>
<keyword evidence="16" id="KW-1185">Reference proteome</keyword>
<keyword evidence="5 8" id="KW-0863">Zinc-finger</keyword>
<feature type="coiled-coil region" evidence="9">
    <location>
        <begin position="1251"/>
        <end position="1292"/>
    </location>
</feature>
<feature type="domain" description="B30.2/SPRY" evidence="13">
    <location>
        <begin position="1822"/>
        <end position="2019"/>
    </location>
</feature>
<dbReference type="Pfam" id="PF17921">
    <property type="entry name" value="Integrase_H2C2"/>
    <property type="match status" value="1"/>
</dbReference>
<evidence type="ECO:0000256" key="5">
    <source>
        <dbReference type="ARBA" id="ARBA00022771"/>
    </source>
</evidence>
<dbReference type="SMART" id="SM00184">
    <property type="entry name" value="RING"/>
    <property type="match status" value="2"/>
</dbReference>
<evidence type="ECO:0000256" key="7">
    <source>
        <dbReference type="ARBA" id="ARBA00022859"/>
    </source>
</evidence>
<dbReference type="SUPFAM" id="SSF57850">
    <property type="entry name" value="RING/U-box"/>
    <property type="match status" value="2"/>
</dbReference>
<dbReference type="InterPro" id="IPR001841">
    <property type="entry name" value="Znf_RING"/>
</dbReference>
<dbReference type="Proteomes" id="UP001460270">
    <property type="component" value="Unassembled WGS sequence"/>
</dbReference>
<dbReference type="InterPro" id="IPR058030">
    <property type="entry name" value="TRIM8/14/16/25/29/45/65_CC"/>
</dbReference>
<dbReference type="Pfam" id="PF13445">
    <property type="entry name" value="zf-RING_UBOX"/>
    <property type="match status" value="2"/>
</dbReference>
<dbReference type="Gene3D" id="4.10.830.40">
    <property type="match status" value="1"/>
</dbReference>
<dbReference type="InterPro" id="IPR041588">
    <property type="entry name" value="Integrase_H2C2"/>
</dbReference>
<dbReference type="InterPro" id="IPR003877">
    <property type="entry name" value="SPRY_dom"/>
</dbReference>
<feature type="domain" description="B box-type" evidence="12">
    <location>
        <begin position="1142"/>
        <end position="1182"/>
    </location>
</feature>
<feature type="compositionally biased region" description="Basic and acidic residues" evidence="10">
    <location>
        <begin position="1352"/>
        <end position="1372"/>
    </location>
</feature>
<dbReference type="InterPro" id="IPR006574">
    <property type="entry name" value="PRY"/>
</dbReference>
<feature type="region of interest" description="Disordered" evidence="10">
    <location>
        <begin position="153"/>
        <end position="172"/>
    </location>
</feature>
<evidence type="ECO:0000256" key="1">
    <source>
        <dbReference type="ARBA" id="ARBA00010879"/>
    </source>
</evidence>
<dbReference type="CDD" id="cd13733">
    <property type="entry name" value="SPRY_PRY_C-I_1"/>
    <property type="match status" value="1"/>
</dbReference>
<dbReference type="Gene3D" id="3.30.160.60">
    <property type="entry name" value="Classic Zinc Finger"/>
    <property type="match status" value="2"/>
</dbReference>
<feature type="domain" description="Reverse transcriptase" evidence="14">
    <location>
        <begin position="383"/>
        <end position="562"/>
    </location>
</feature>
<keyword evidence="7" id="KW-0391">Immunity</keyword>
<keyword evidence="4" id="KW-0479">Metal-binding</keyword>
<dbReference type="SMART" id="SM00336">
    <property type="entry name" value="BBOX"/>
    <property type="match status" value="2"/>
</dbReference>
<keyword evidence="9" id="KW-0175">Coiled coil</keyword>
<feature type="domain" description="B box-type" evidence="12">
    <location>
        <begin position="1629"/>
        <end position="1669"/>
    </location>
</feature>
<dbReference type="Gene3D" id="3.30.40.10">
    <property type="entry name" value="Zinc/RING finger domain, C3HC4 (zinc finger)"/>
    <property type="match status" value="2"/>
</dbReference>
<evidence type="ECO:0000256" key="10">
    <source>
        <dbReference type="SAM" id="MobiDB-lite"/>
    </source>
</evidence>